<dbReference type="GO" id="GO:0005829">
    <property type="term" value="C:cytosol"/>
    <property type="evidence" value="ECO:0007669"/>
    <property type="project" value="TreeGrafter"/>
</dbReference>
<evidence type="ECO:0000256" key="2">
    <source>
        <dbReference type="ARBA" id="ARBA00004496"/>
    </source>
</evidence>
<dbReference type="Proteomes" id="UP000075714">
    <property type="component" value="Unassembled WGS sequence"/>
</dbReference>
<evidence type="ECO:0000313" key="13">
    <source>
        <dbReference type="Proteomes" id="UP000075714"/>
    </source>
</evidence>
<feature type="domain" description="Phosphoribosyltransferase" evidence="11">
    <location>
        <begin position="37"/>
        <end position="157"/>
    </location>
</feature>
<dbReference type="HAMAP" id="MF_00004">
    <property type="entry name" value="Aden_phosphoribosyltr"/>
    <property type="match status" value="1"/>
</dbReference>
<evidence type="ECO:0000256" key="1">
    <source>
        <dbReference type="ARBA" id="ARBA00000868"/>
    </source>
</evidence>
<sequence>MADADAKKEIIKNAIRGVPDFPKPGILFWDVTTIMLNHQAFQYTIDLFTEHYKDKKVDVVAGFEARGLIFGAPLALALGAAFVPLRKPGKLPGEKISEEYKTEYSTDKIEMHVGAIQPGQRVVLVDDLIATGGTLAAGINLVKKAGGEVVEAACVIELPFLNGRVKIPDTPLFVLVEKEGL</sequence>
<dbReference type="InterPro" id="IPR000836">
    <property type="entry name" value="PRTase_dom"/>
</dbReference>
<dbReference type="EC" id="2.4.2.7" evidence="6"/>
<accession>A0A150GMA5</accession>
<dbReference type="PANTHER" id="PTHR11776:SF7">
    <property type="entry name" value="PHOSPHORIBOSYLTRANSFERASE DOMAIN-CONTAINING PROTEIN"/>
    <property type="match status" value="1"/>
</dbReference>
<organism evidence="12 13">
    <name type="scientific">Gonium pectorale</name>
    <name type="common">Green alga</name>
    <dbReference type="NCBI Taxonomy" id="33097"/>
    <lineage>
        <taxon>Eukaryota</taxon>
        <taxon>Viridiplantae</taxon>
        <taxon>Chlorophyta</taxon>
        <taxon>core chlorophytes</taxon>
        <taxon>Chlorophyceae</taxon>
        <taxon>CS clade</taxon>
        <taxon>Chlamydomonadales</taxon>
        <taxon>Volvocaceae</taxon>
        <taxon>Gonium</taxon>
    </lineage>
</organism>
<evidence type="ECO:0000256" key="10">
    <source>
        <dbReference type="ARBA" id="ARBA00022726"/>
    </source>
</evidence>
<comment type="pathway">
    <text evidence="3">Purine metabolism; AMP biosynthesis via salvage pathway; AMP from adenine: step 1/1.</text>
</comment>
<dbReference type="InterPro" id="IPR005764">
    <property type="entry name" value="Ade_phspho_trans"/>
</dbReference>
<dbReference type="PANTHER" id="PTHR11776">
    <property type="entry name" value="ADENINE PHOSPHORIBOSYLTRANSFERASE"/>
    <property type="match status" value="1"/>
</dbReference>
<dbReference type="AlphaFoldDB" id="A0A150GMA5"/>
<evidence type="ECO:0000256" key="5">
    <source>
        <dbReference type="ARBA" id="ARBA00011738"/>
    </source>
</evidence>
<protein>
    <recommendedName>
        <fullName evidence="6">adenine phosphoribosyltransferase</fullName>
        <ecNumber evidence="6">2.4.2.7</ecNumber>
    </recommendedName>
</protein>
<dbReference type="STRING" id="33097.A0A150GMA5"/>
<dbReference type="OrthoDB" id="363185at2759"/>
<evidence type="ECO:0000256" key="3">
    <source>
        <dbReference type="ARBA" id="ARBA00004659"/>
    </source>
</evidence>
<dbReference type="GO" id="GO:0006168">
    <property type="term" value="P:adenine salvage"/>
    <property type="evidence" value="ECO:0007669"/>
    <property type="project" value="InterPro"/>
</dbReference>
<evidence type="ECO:0000259" key="11">
    <source>
        <dbReference type="Pfam" id="PF00156"/>
    </source>
</evidence>
<dbReference type="Gene3D" id="3.40.50.2020">
    <property type="match status" value="1"/>
</dbReference>
<evidence type="ECO:0000256" key="6">
    <source>
        <dbReference type="ARBA" id="ARBA00011893"/>
    </source>
</evidence>
<gene>
    <name evidence="12" type="ORF">GPECTOR_14g155</name>
</gene>
<dbReference type="EMBL" id="LSYV01000015">
    <property type="protein sequence ID" value="KXZ50908.1"/>
    <property type="molecule type" value="Genomic_DNA"/>
</dbReference>
<evidence type="ECO:0000256" key="9">
    <source>
        <dbReference type="ARBA" id="ARBA00022679"/>
    </source>
</evidence>
<keyword evidence="9" id="KW-0808">Transferase</keyword>
<evidence type="ECO:0000256" key="4">
    <source>
        <dbReference type="ARBA" id="ARBA00008391"/>
    </source>
</evidence>
<dbReference type="GO" id="GO:0044209">
    <property type="term" value="P:AMP salvage"/>
    <property type="evidence" value="ECO:0007669"/>
    <property type="project" value="UniProtKB-UniPathway"/>
</dbReference>
<dbReference type="CDD" id="cd06223">
    <property type="entry name" value="PRTases_typeI"/>
    <property type="match status" value="1"/>
</dbReference>
<comment type="caution">
    <text evidence="12">The sequence shown here is derived from an EMBL/GenBank/DDBJ whole genome shotgun (WGS) entry which is preliminary data.</text>
</comment>
<reference evidence="13" key="1">
    <citation type="journal article" date="2016" name="Nat. Commun.">
        <title>The Gonium pectorale genome demonstrates co-option of cell cycle regulation during the evolution of multicellularity.</title>
        <authorList>
            <person name="Hanschen E.R."/>
            <person name="Marriage T.N."/>
            <person name="Ferris P.J."/>
            <person name="Hamaji T."/>
            <person name="Toyoda A."/>
            <person name="Fujiyama A."/>
            <person name="Neme R."/>
            <person name="Noguchi H."/>
            <person name="Minakuchi Y."/>
            <person name="Suzuki M."/>
            <person name="Kawai-Toyooka H."/>
            <person name="Smith D.R."/>
            <person name="Sparks H."/>
            <person name="Anderson J."/>
            <person name="Bakaric R."/>
            <person name="Luria V."/>
            <person name="Karger A."/>
            <person name="Kirschner M.W."/>
            <person name="Durand P.M."/>
            <person name="Michod R.E."/>
            <person name="Nozaki H."/>
            <person name="Olson B.J."/>
        </authorList>
    </citation>
    <scope>NUCLEOTIDE SEQUENCE [LARGE SCALE GENOMIC DNA]</scope>
    <source>
        <strain evidence="13">NIES-2863</strain>
    </source>
</reference>
<dbReference type="GO" id="GO:0003999">
    <property type="term" value="F:adenine phosphoribosyltransferase activity"/>
    <property type="evidence" value="ECO:0007669"/>
    <property type="project" value="UniProtKB-EC"/>
</dbReference>
<proteinExistence type="inferred from homology"/>
<dbReference type="NCBIfam" id="NF002636">
    <property type="entry name" value="PRK02304.1-5"/>
    <property type="match status" value="1"/>
</dbReference>
<dbReference type="NCBIfam" id="NF002634">
    <property type="entry name" value="PRK02304.1-3"/>
    <property type="match status" value="1"/>
</dbReference>
<dbReference type="InterPro" id="IPR029057">
    <property type="entry name" value="PRTase-like"/>
</dbReference>
<keyword evidence="13" id="KW-1185">Reference proteome</keyword>
<comment type="catalytic activity">
    <reaction evidence="1">
        <text>AMP + diphosphate = 5-phospho-alpha-D-ribose 1-diphosphate + adenine</text>
        <dbReference type="Rhea" id="RHEA:16609"/>
        <dbReference type="ChEBI" id="CHEBI:16708"/>
        <dbReference type="ChEBI" id="CHEBI:33019"/>
        <dbReference type="ChEBI" id="CHEBI:58017"/>
        <dbReference type="ChEBI" id="CHEBI:456215"/>
        <dbReference type="EC" id="2.4.2.7"/>
    </reaction>
</comment>
<dbReference type="NCBIfam" id="TIGR01090">
    <property type="entry name" value="apt"/>
    <property type="match status" value="1"/>
</dbReference>
<dbReference type="GO" id="GO:0006166">
    <property type="term" value="P:purine ribonucleoside salvage"/>
    <property type="evidence" value="ECO:0007669"/>
    <property type="project" value="UniProtKB-KW"/>
</dbReference>
<evidence type="ECO:0000313" key="12">
    <source>
        <dbReference type="EMBL" id="KXZ50908.1"/>
    </source>
</evidence>
<evidence type="ECO:0000256" key="8">
    <source>
        <dbReference type="ARBA" id="ARBA00022676"/>
    </source>
</evidence>
<dbReference type="SUPFAM" id="SSF53271">
    <property type="entry name" value="PRTase-like"/>
    <property type="match status" value="1"/>
</dbReference>
<comment type="similarity">
    <text evidence="4">Belongs to the purine/pyrimidine phosphoribosyltransferase family.</text>
</comment>
<name>A0A150GMA5_GONPE</name>
<dbReference type="FunFam" id="3.40.50.2020:FF:000022">
    <property type="entry name" value="Adenine phosphoribosyltransferase 1"/>
    <property type="match status" value="1"/>
</dbReference>
<comment type="subunit">
    <text evidence="5">Homodimer.</text>
</comment>
<dbReference type="UniPathway" id="UPA00588">
    <property type="reaction ID" value="UER00646"/>
</dbReference>
<keyword evidence="7" id="KW-0963">Cytoplasm</keyword>
<dbReference type="InterPro" id="IPR050120">
    <property type="entry name" value="Adenine_PRTase"/>
</dbReference>
<comment type="subcellular location">
    <subcellularLocation>
        <location evidence="2">Cytoplasm</location>
    </subcellularLocation>
</comment>
<dbReference type="Pfam" id="PF00156">
    <property type="entry name" value="Pribosyltran"/>
    <property type="match status" value="1"/>
</dbReference>
<keyword evidence="8" id="KW-0328">Glycosyltransferase</keyword>
<keyword evidence="10" id="KW-0660">Purine salvage</keyword>
<evidence type="ECO:0000256" key="7">
    <source>
        <dbReference type="ARBA" id="ARBA00022490"/>
    </source>
</evidence>